<sequence length="34" mass="3654">MGLRFFALACLVGAAFAGPLERKGTSTCSKKCYR</sequence>
<reference evidence="2 3" key="1">
    <citation type="submission" date="2021-06" db="EMBL/GenBank/DDBJ databases">
        <title>Caerostris extrusa draft genome.</title>
        <authorList>
            <person name="Kono N."/>
            <person name="Arakawa K."/>
        </authorList>
    </citation>
    <scope>NUCLEOTIDE SEQUENCE [LARGE SCALE GENOMIC DNA]</scope>
</reference>
<keyword evidence="1" id="KW-0732">Signal</keyword>
<keyword evidence="3" id="KW-1185">Reference proteome</keyword>
<name>A0AAV4U6I5_CAEEX</name>
<feature type="signal peptide" evidence="1">
    <location>
        <begin position="1"/>
        <end position="17"/>
    </location>
</feature>
<accession>A0AAV4U6I5</accession>
<organism evidence="2 3">
    <name type="scientific">Caerostris extrusa</name>
    <name type="common">Bark spider</name>
    <name type="synonym">Caerostris bankana</name>
    <dbReference type="NCBI Taxonomy" id="172846"/>
    <lineage>
        <taxon>Eukaryota</taxon>
        <taxon>Metazoa</taxon>
        <taxon>Ecdysozoa</taxon>
        <taxon>Arthropoda</taxon>
        <taxon>Chelicerata</taxon>
        <taxon>Arachnida</taxon>
        <taxon>Araneae</taxon>
        <taxon>Araneomorphae</taxon>
        <taxon>Entelegynae</taxon>
        <taxon>Araneoidea</taxon>
        <taxon>Araneidae</taxon>
        <taxon>Caerostris</taxon>
    </lineage>
</organism>
<evidence type="ECO:0000313" key="3">
    <source>
        <dbReference type="Proteomes" id="UP001054945"/>
    </source>
</evidence>
<dbReference type="Proteomes" id="UP001054945">
    <property type="component" value="Unassembled WGS sequence"/>
</dbReference>
<protein>
    <submittedName>
        <fullName evidence="2">Uncharacterized protein</fullName>
    </submittedName>
</protein>
<feature type="non-terminal residue" evidence="2">
    <location>
        <position position="34"/>
    </location>
</feature>
<proteinExistence type="predicted"/>
<dbReference type="AlphaFoldDB" id="A0AAV4U6I5"/>
<evidence type="ECO:0000256" key="1">
    <source>
        <dbReference type="SAM" id="SignalP"/>
    </source>
</evidence>
<feature type="chain" id="PRO_5043966241" evidence="1">
    <location>
        <begin position="18"/>
        <end position="34"/>
    </location>
</feature>
<dbReference type="EMBL" id="BPLR01012360">
    <property type="protein sequence ID" value="GIY53391.1"/>
    <property type="molecule type" value="Genomic_DNA"/>
</dbReference>
<comment type="caution">
    <text evidence="2">The sequence shown here is derived from an EMBL/GenBank/DDBJ whole genome shotgun (WGS) entry which is preliminary data.</text>
</comment>
<evidence type="ECO:0000313" key="2">
    <source>
        <dbReference type="EMBL" id="GIY53391.1"/>
    </source>
</evidence>
<gene>
    <name evidence="2" type="ORF">CEXT_729731</name>
</gene>